<dbReference type="EMBL" id="CM042051">
    <property type="protein sequence ID" value="KAI3727541.1"/>
    <property type="molecule type" value="Genomic_DNA"/>
</dbReference>
<gene>
    <name evidence="1" type="ORF">L6452_16157</name>
</gene>
<evidence type="ECO:0000313" key="1">
    <source>
        <dbReference type="EMBL" id="KAI3727541.1"/>
    </source>
</evidence>
<reference evidence="2" key="1">
    <citation type="journal article" date="2022" name="Mol. Ecol. Resour.">
        <title>The genomes of chicory, endive, great burdock and yacon provide insights into Asteraceae palaeo-polyploidization history and plant inulin production.</title>
        <authorList>
            <person name="Fan W."/>
            <person name="Wang S."/>
            <person name="Wang H."/>
            <person name="Wang A."/>
            <person name="Jiang F."/>
            <person name="Liu H."/>
            <person name="Zhao H."/>
            <person name="Xu D."/>
            <person name="Zhang Y."/>
        </authorList>
    </citation>
    <scope>NUCLEOTIDE SEQUENCE [LARGE SCALE GENOMIC DNA]</scope>
    <source>
        <strain evidence="2">cv. Niubang</strain>
    </source>
</reference>
<organism evidence="1 2">
    <name type="scientific">Arctium lappa</name>
    <name type="common">Greater burdock</name>
    <name type="synonym">Lappa major</name>
    <dbReference type="NCBI Taxonomy" id="4217"/>
    <lineage>
        <taxon>Eukaryota</taxon>
        <taxon>Viridiplantae</taxon>
        <taxon>Streptophyta</taxon>
        <taxon>Embryophyta</taxon>
        <taxon>Tracheophyta</taxon>
        <taxon>Spermatophyta</taxon>
        <taxon>Magnoliopsida</taxon>
        <taxon>eudicotyledons</taxon>
        <taxon>Gunneridae</taxon>
        <taxon>Pentapetalae</taxon>
        <taxon>asterids</taxon>
        <taxon>campanulids</taxon>
        <taxon>Asterales</taxon>
        <taxon>Asteraceae</taxon>
        <taxon>Carduoideae</taxon>
        <taxon>Cardueae</taxon>
        <taxon>Arctiinae</taxon>
        <taxon>Arctium</taxon>
    </lineage>
</organism>
<keyword evidence="2" id="KW-1185">Reference proteome</keyword>
<proteinExistence type="predicted"/>
<reference evidence="1 2" key="2">
    <citation type="journal article" date="2022" name="Mol. Ecol. Resour.">
        <title>The genomes of chicory, endive, great burdock and yacon provide insights into Asteraceae paleo-polyploidization history and plant inulin production.</title>
        <authorList>
            <person name="Fan W."/>
            <person name="Wang S."/>
            <person name="Wang H."/>
            <person name="Wang A."/>
            <person name="Jiang F."/>
            <person name="Liu H."/>
            <person name="Zhao H."/>
            <person name="Xu D."/>
            <person name="Zhang Y."/>
        </authorList>
    </citation>
    <scope>NUCLEOTIDE SEQUENCE [LARGE SCALE GENOMIC DNA]</scope>
    <source>
        <strain evidence="2">cv. Niubang</strain>
    </source>
</reference>
<accession>A0ACB9BZV5</accession>
<name>A0ACB9BZV5_ARCLA</name>
<protein>
    <submittedName>
        <fullName evidence="1">Uncharacterized protein</fullName>
    </submittedName>
</protein>
<dbReference type="Proteomes" id="UP001055879">
    <property type="component" value="Linkage Group LG05"/>
</dbReference>
<sequence>MGNRLYGENSKFSLLYVGRVSLWRKPIYFSIYFLSCNYVIYLFIYLVFLSRPTINVLHLPHNDQRSSSSPTIRFVTMLHQYLNSIKKGSAKEVALASHAIGLLALTAGSGKKAQEILEEAVSPISEALKSRSDPSKIALLLDCLAVITFVGGNEPEETDKCMQIMWQVVHPKLGPNVVATKPSPPIITAMVSAWSFLLTTMDGLTLDPKSWQGLKLILVASILEQTGSSPPICAYDVYYFTLSQRKAMSSKNSEN</sequence>
<comment type="caution">
    <text evidence="1">The sequence shown here is derived from an EMBL/GenBank/DDBJ whole genome shotgun (WGS) entry which is preliminary data.</text>
</comment>
<evidence type="ECO:0000313" key="2">
    <source>
        <dbReference type="Proteomes" id="UP001055879"/>
    </source>
</evidence>